<feature type="transmembrane region" description="Helical" evidence="1">
    <location>
        <begin position="63"/>
        <end position="85"/>
    </location>
</feature>
<dbReference type="AlphaFoldDB" id="A0A372LFH3"/>
<dbReference type="RefSeq" id="WP_117320887.1">
    <property type="nucleotide sequence ID" value="NZ_QVTD01000003.1"/>
</dbReference>
<comment type="caution">
    <text evidence="2">The sequence shown here is derived from an EMBL/GenBank/DDBJ whole genome shotgun (WGS) entry which is preliminary data.</text>
</comment>
<evidence type="ECO:0000313" key="3">
    <source>
        <dbReference type="Proteomes" id="UP000262939"/>
    </source>
</evidence>
<proteinExistence type="predicted"/>
<feature type="transmembrane region" description="Helical" evidence="1">
    <location>
        <begin position="31"/>
        <end position="51"/>
    </location>
</feature>
<feature type="transmembrane region" description="Helical" evidence="1">
    <location>
        <begin position="91"/>
        <end position="111"/>
    </location>
</feature>
<keyword evidence="1" id="KW-0472">Membrane</keyword>
<accession>A0A372LFH3</accession>
<feature type="transmembrane region" description="Helical" evidence="1">
    <location>
        <begin position="123"/>
        <end position="143"/>
    </location>
</feature>
<dbReference type="Proteomes" id="UP000262939">
    <property type="component" value="Unassembled WGS sequence"/>
</dbReference>
<organism evidence="2 3">
    <name type="scientific">Peribacillus glennii</name>
    <dbReference type="NCBI Taxonomy" id="2303991"/>
    <lineage>
        <taxon>Bacteria</taxon>
        <taxon>Bacillati</taxon>
        <taxon>Bacillota</taxon>
        <taxon>Bacilli</taxon>
        <taxon>Bacillales</taxon>
        <taxon>Bacillaceae</taxon>
        <taxon>Peribacillus</taxon>
    </lineage>
</organism>
<keyword evidence="3" id="KW-1185">Reference proteome</keyword>
<protein>
    <submittedName>
        <fullName evidence="2">Membrane-spanning protein</fullName>
    </submittedName>
</protein>
<keyword evidence="1" id="KW-1133">Transmembrane helix</keyword>
<evidence type="ECO:0000313" key="2">
    <source>
        <dbReference type="EMBL" id="RFU64712.1"/>
    </source>
</evidence>
<dbReference type="EMBL" id="QVTD01000003">
    <property type="protein sequence ID" value="RFU64712.1"/>
    <property type="molecule type" value="Genomic_DNA"/>
</dbReference>
<keyword evidence="1" id="KW-0812">Transmembrane</keyword>
<dbReference type="Pfam" id="PF09997">
    <property type="entry name" value="DUF2238"/>
    <property type="match status" value="1"/>
</dbReference>
<dbReference type="OrthoDB" id="4966203at2"/>
<gene>
    <name evidence="2" type="ORF">D0466_01940</name>
</gene>
<feature type="transmembrane region" description="Helical" evidence="1">
    <location>
        <begin position="163"/>
        <end position="183"/>
    </location>
</feature>
<name>A0A372LFH3_9BACI</name>
<sequence>MNRKVILIFSVVFILFMAGLFFYYFTKHDTSRWQVAIGGIVVSSLPILLLFVRSNPFNIPIILGYYASIFCTTYLGSIANFYVTFKWWDTSIHFFKGILVAFIGIALYKLWVPEKLRKSISRWIIFLFVLSLAVCSSVFWEIYEFIGDLYVTHTMQRGGNKDTMYDLIFGFAGGLLIAIYAFIKKERV</sequence>
<feature type="transmembrane region" description="Helical" evidence="1">
    <location>
        <begin position="5"/>
        <end position="25"/>
    </location>
</feature>
<dbReference type="InterPro" id="IPR014509">
    <property type="entry name" value="YjdF-like"/>
</dbReference>
<evidence type="ECO:0000256" key="1">
    <source>
        <dbReference type="SAM" id="Phobius"/>
    </source>
</evidence>
<reference evidence="2 3" key="1">
    <citation type="submission" date="2018-08" db="EMBL/GenBank/DDBJ databases">
        <title>Bacillus chawlae sp. nov., Bacillus glennii sp. nov., and Bacillus saganii sp. nov. Isolated from the Vehicle Assembly Building at Kennedy Space Center where the Viking Spacecraft were Assembled.</title>
        <authorList>
            <person name="Seuylemezian A."/>
            <person name="Vaishampayan P."/>
        </authorList>
    </citation>
    <scope>NUCLEOTIDE SEQUENCE [LARGE SCALE GENOMIC DNA]</scope>
    <source>
        <strain evidence="2 3">V44-8</strain>
    </source>
</reference>